<name>A0A9P7ZF60_9HYPO</name>
<organism evidence="2 3">
    <name type="scientific">Emericellopsis atlantica</name>
    <dbReference type="NCBI Taxonomy" id="2614577"/>
    <lineage>
        <taxon>Eukaryota</taxon>
        <taxon>Fungi</taxon>
        <taxon>Dikarya</taxon>
        <taxon>Ascomycota</taxon>
        <taxon>Pezizomycotina</taxon>
        <taxon>Sordariomycetes</taxon>
        <taxon>Hypocreomycetidae</taxon>
        <taxon>Hypocreales</taxon>
        <taxon>Bionectriaceae</taxon>
        <taxon>Emericellopsis</taxon>
    </lineage>
</organism>
<feature type="region of interest" description="Disordered" evidence="1">
    <location>
        <begin position="1"/>
        <end position="25"/>
    </location>
</feature>
<protein>
    <submittedName>
        <fullName evidence="2">Uncharacterized protein</fullName>
    </submittedName>
</protein>
<evidence type="ECO:0000313" key="3">
    <source>
        <dbReference type="Proteomes" id="UP000887229"/>
    </source>
</evidence>
<dbReference type="EMBL" id="MU251273">
    <property type="protein sequence ID" value="KAG9250811.1"/>
    <property type="molecule type" value="Genomic_DNA"/>
</dbReference>
<dbReference type="Proteomes" id="UP000887229">
    <property type="component" value="Unassembled WGS sequence"/>
</dbReference>
<gene>
    <name evidence="2" type="ORF">F5Z01DRAFT_639898</name>
</gene>
<dbReference type="RefSeq" id="XP_046114735.1">
    <property type="nucleotide sequence ID" value="XM_046262474.1"/>
</dbReference>
<evidence type="ECO:0000313" key="2">
    <source>
        <dbReference type="EMBL" id="KAG9250811.1"/>
    </source>
</evidence>
<feature type="compositionally biased region" description="Basic and acidic residues" evidence="1">
    <location>
        <begin position="7"/>
        <end position="25"/>
    </location>
</feature>
<proteinExistence type="predicted"/>
<accession>A0A9P7ZF60</accession>
<evidence type="ECO:0000256" key="1">
    <source>
        <dbReference type="SAM" id="MobiDB-lite"/>
    </source>
</evidence>
<comment type="caution">
    <text evidence="2">The sequence shown here is derived from an EMBL/GenBank/DDBJ whole genome shotgun (WGS) entry which is preliminary data.</text>
</comment>
<dbReference type="GeneID" id="70293377"/>
<dbReference type="AlphaFoldDB" id="A0A9P7ZF60"/>
<reference evidence="2" key="1">
    <citation type="journal article" date="2021" name="IMA Fungus">
        <title>Genomic characterization of three marine fungi, including Emericellopsis atlantica sp. nov. with signatures of a generalist lifestyle and marine biomass degradation.</title>
        <authorList>
            <person name="Hagestad O.C."/>
            <person name="Hou L."/>
            <person name="Andersen J.H."/>
            <person name="Hansen E.H."/>
            <person name="Altermark B."/>
            <person name="Li C."/>
            <person name="Kuhnert E."/>
            <person name="Cox R.J."/>
            <person name="Crous P.W."/>
            <person name="Spatafora J.W."/>
            <person name="Lail K."/>
            <person name="Amirebrahimi M."/>
            <person name="Lipzen A."/>
            <person name="Pangilinan J."/>
            <person name="Andreopoulos W."/>
            <person name="Hayes R.D."/>
            <person name="Ng V."/>
            <person name="Grigoriev I.V."/>
            <person name="Jackson S.A."/>
            <person name="Sutton T.D.S."/>
            <person name="Dobson A.D.W."/>
            <person name="Rama T."/>
        </authorList>
    </citation>
    <scope>NUCLEOTIDE SEQUENCE</scope>
    <source>
        <strain evidence="2">TS7</strain>
    </source>
</reference>
<keyword evidence="3" id="KW-1185">Reference proteome</keyword>
<sequence>MAQDISLGDKEDKKEDAEELAIEPRLKKDKPATELKAEKAKNRAPSWALLMLECLYFKVSCRGCGRDLAIGAWIVARGLVAPGRRAAMSLIPPSPARRHRTGTCFL</sequence>